<dbReference type="EMBL" id="FTNF01000043">
    <property type="protein sequence ID" value="SIS02170.1"/>
    <property type="molecule type" value="Genomic_DNA"/>
</dbReference>
<dbReference type="InterPro" id="IPR027417">
    <property type="entry name" value="P-loop_NTPase"/>
</dbReference>
<dbReference type="AlphaFoldDB" id="A0A1N7FPE2"/>
<dbReference type="Pfam" id="PF00196">
    <property type="entry name" value="GerE"/>
    <property type="match status" value="1"/>
</dbReference>
<dbReference type="CDD" id="cd06170">
    <property type="entry name" value="LuxR_C_like"/>
    <property type="match status" value="1"/>
</dbReference>
<dbReference type="GO" id="GO:0004016">
    <property type="term" value="F:adenylate cyclase activity"/>
    <property type="evidence" value="ECO:0007669"/>
    <property type="project" value="TreeGrafter"/>
</dbReference>
<dbReference type="GO" id="GO:0005737">
    <property type="term" value="C:cytoplasm"/>
    <property type="evidence" value="ECO:0007669"/>
    <property type="project" value="TreeGrafter"/>
</dbReference>
<dbReference type="SUPFAM" id="SSF46894">
    <property type="entry name" value="C-terminal effector domain of the bipartite response regulators"/>
    <property type="match status" value="1"/>
</dbReference>
<dbReference type="PRINTS" id="PR00038">
    <property type="entry name" value="HTHLUXR"/>
</dbReference>
<dbReference type="PANTHER" id="PTHR16305">
    <property type="entry name" value="TESTICULAR SOLUBLE ADENYLYL CYCLASE"/>
    <property type="match status" value="1"/>
</dbReference>
<dbReference type="GO" id="GO:0006355">
    <property type="term" value="P:regulation of DNA-templated transcription"/>
    <property type="evidence" value="ECO:0007669"/>
    <property type="project" value="InterPro"/>
</dbReference>
<evidence type="ECO:0000256" key="1">
    <source>
        <dbReference type="ARBA" id="ARBA00022741"/>
    </source>
</evidence>
<dbReference type="Proteomes" id="UP000186004">
    <property type="component" value="Unassembled WGS sequence"/>
</dbReference>
<dbReference type="InterPro" id="IPR000792">
    <property type="entry name" value="Tscrpt_reg_LuxR_C"/>
</dbReference>
<dbReference type="SMART" id="SM00421">
    <property type="entry name" value="HTH_LUXR"/>
    <property type="match status" value="1"/>
</dbReference>
<keyword evidence="1" id="KW-0547">Nucleotide-binding</keyword>
<feature type="domain" description="HTH luxR-type" evidence="3">
    <location>
        <begin position="906"/>
        <end position="968"/>
    </location>
</feature>
<dbReference type="SUPFAM" id="SSF48452">
    <property type="entry name" value="TPR-like"/>
    <property type="match status" value="1"/>
</dbReference>
<keyword evidence="2" id="KW-0067">ATP-binding</keyword>
<evidence type="ECO:0000259" key="3">
    <source>
        <dbReference type="PROSITE" id="PS50043"/>
    </source>
</evidence>
<dbReference type="SUPFAM" id="SSF52540">
    <property type="entry name" value="P-loop containing nucleoside triphosphate hydrolases"/>
    <property type="match status" value="1"/>
</dbReference>
<dbReference type="InterPro" id="IPR041664">
    <property type="entry name" value="AAA_16"/>
</dbReference>
<name>A0A1N7FPE2_9ACTN</name>
<organism evidence="4 5">
    <name type="scientific">Micromonospora avicenniae</name>
    <dbReference type="NCBI Taxonomy" id="1198245"/>
    <lineage>
        <taxon>Bacteria</taxon>
        <taxon>Bacillati</taxon>
        <taxon>Actinomycetota</taxon>
        <taxon>Actinomycetes</taxon>
        <taxon>Micromonosporales</taxon>
        <taxon>Micromonosporaceae</taxon>
        <taxon>Micromonospora</taxon>
    </lineage>
</organism>
<evidence type="ECO:0000313" key="5">
    <source>
        <dbReference type="Proteomes" id="UP000186004"/>
    </source>
</evidence>
<dbReference type="GO" id="GO:0005524">
    <property type="term" value="F:ATP binding"/>
    <property type="evidence" value="ECO:0007669"/>
    <property type="project" value="UniProtKB-KW"/>
</dbReference>
<accession>A0A1N7FPE2</accession>
<dbReference type="InterPro" id="IPR011990">
    <property type="entry name" value="TPR-like_helical_dom_sf"/>
</dbReference>
<gene>
    <name evidence="4" type="ORF">SAMN05444858_1436</name>
</gene>
<dbReference type="Gene3D" id="3.40.50.300">
    <property type="entry name" value="P-loop containing nucleotide triphosphate hydrolases"/>
    <property type="match status" value="1"/>
</dbReference>
<evidence type="ECO:0000313" key="4">
    <source>
        <dbReference type="EMBL" id="SIS02170.1"/>
    </source>
</evidence>
<evidence type="ECO:0000256" key="2">
    <source>
        <dbReference type="ARBA" id="ARBA00022840"/>
    </source>
</evidence>
<dbReference type="InterPro" id="IPR016032">
    <property type="entry name" value="Sig_transdc_resp-reg_C-effctor"/>
</dbReference>
<keyword evidence="5" id="KW-1185">Reference proteome</keyword>
<dbReference type="PANTHER" id="PTHR16305:SF35">
    <property type="entry name" value="TRANSCRIPTIONAL ACTIVATOR DOMAIN"/>
    <property type="match status" value="1"/>
</dbReference>
<protein>
    <submittedName>
        <fullName evidence="4">Regulatory protein, luxR family</fullName>
    </submittedName>
</protein>
<dbReference type="Gene3D" id="1.10.10.10">
    <property type="entry name" value="Winged helix-like DNA-binding domain superfamily/Winged helix DNA-binding domain"/>
    <property type="match status" value="1"/>
</dbReference>
<dbReference type="InterPro" id="IPR036388">
    <property type="entry name" value="WH-like_DNA-bd_sf"/>
</dbReference>
<reference evidence="4 5" key="1">
    <citation type="submission" date="2017-01" db="EMBL/GenBank/DDBJ databases">
        <authorList>
            <person name="Mah S.A."/>
            <person name="Swanson W.J."/>
            <person name="Moy G.W."/>
            <person name="Vacquier V.D."/>
        </authorList>
    </citation>
    <scope>NUCLEOTIDE SEQUENCE [LARGE SCALE GENOMIC DNA]</scope>
    <source>
        <strain evidence="4 5">DSM 45758</strain>
    </source>
</reference>
<dbReference type="Pfam" id="PF13191">
    <property type="entry name" value="AAA_16"/>
    <property type="match status" value="1"/>
</dbReference>
<dbReference type="STRING" id="1198245.SAMN05444858_1436"/>
<proteinExistence type="predicted"/>
<sequence>MSFVTRCPLWCRGGHGSGIVAMGLATVSDPRPRPRLVLMMMFPQDTQNSAMTRRKRPSEVLLGRHAERGALDRLLAGARTGISGALVLHGEPGIGKTALLDYALAQAGDCQTVRAAGVEAESELAFAGLHQICAPALDGLARLPAQQGLALSTAFGLSTGTTPDPFMVGLGVLGLLADFAGERPVVCVIDDAQWLDRASAKILGFVARRLRTESIVMIFAVRGDLDTRDVPELAGLPAMTVTGLSDDHARELLASTLLGRVDERVLDRIVAECHGNPLALTELPRGFTPAELAGGFGLLNPGSLPRRIEESFLRQIAALPPVARQMLLVAAAEPVGDPVLVWRALNQLGVPGDSHLAAAQAAADFVDFGFGVRFRHPLLRSAVYQAASEAERRQAHAALAEITVSTTDPDRRAWHRAQAAARPDENVATELETSAVRAQARGGFAAAGAFLERAAELTPDPARRASRLLAAAQARYLGGAPDTALRLLALAEADQPSEPDRARADLLRADIAFMVDRGRETADLFLKAASRLEPLDIGLARSTYLDALRAAWYASDSGSSGTMRDVARAAVAAPAAPTPARPSDLLLDGLAVRYTAGFAAGVPKMRQALKAFQDQLANQEDLRWMWFASSIATDLCDDDAADALTGRYVRLARETGALAALPLALTTRILMHLFAGDLSEASVLITELDDVADGTGIPVPRYMALLLAAWQGDEDRTTELAAVCIADARRRGEGLAPAIAGWAQALLYNGLGRFDEALKAAQQTIQSSLEPGVLTGAPLVELIVAAARTGKSKIGADALERLSTSTQACGTDWALGMEACCRAVLTDGARAEGSYVEAVERLGRTKIRPLSARAHLYYGEWLWQSGRRDDARDQVRTAYEMFAAMGMDAFAALAAHRLGINVRQRRGDDTGPLTAQETYIVKLAREGLSNAEIATRLFISPRTVEWHLSKVFAKLGISSRRQLRRPVQ</sequence>
<dbReference type="GO" id="GO:0003677">
    <property type="term" value="F:DNA binding"/>
    <property type="evidence" value="ECO:0007669"/>
    <property type="project" value="InterPro"/>
</dbReference>
<dbReference type="Gene3D" id="1.25.40.10">
    <property type="entry name" value="Tetratricopeptide repeat domain"/>
    <property type="match status" value="1"/>
</dbReference>
<dbReference type="PROSITE" id="PS50043">
    <property type="entry name" value="HTH_LUXR_2"/>
    <property type="match status" value="1"/>
</dbReference>